<evidence type="ECO:0000256" key="1">
    <source>
        <dbReference type="ARBA" id="ARBA00093634"/>
    </source>
</evidence>
<evidence type="ECO:0000256" key="2">
    <source>
        <dbReference type="SAM" id="MobiDB-lite"/>
    </source>
</evidence>
<comment type="caution">
    <text evidence="3">The sequence shown here is derived from an EMBL/GenBank/DDBJ whole genome shotgun (WGS) entry which is preliminary data.</text>
</comment>
<dbReference type="Proteomes" id="UP001392437">
    <property type="component" value="Unassembled WGS sequence"/>
</dbReference>
<accession>A0AAW0QX02</accession>
<dbReference type="EMBL" id="JAQQWP010000006">
    <property type="protein sequence ID" value="KAK8114905.1"/>
    <property type="molecule type" value="Genomic_DNA"/>
</dbReference>
<name>A0AAW0QX02_9PEZI</name>
<dbReference type="InterPro" id="IPR040357">
    <property type="entry name" value="Vma22/CCDC115"/>
</dbReference>
<feature type="region of interest" description="Disordered" evidence="2">
    <location>
        <begin position="102"/>
        <end position="152"/>
    </location>
</feature>
<feature type="compositionally biased region" description="Acidic residues" evidence="2">
    <location>
        <begin position="118"/>
        <end position="130"/>
    </location>
</feature>
<dbReference type="GO" id="GO:0070072">
    <property type="term" value="P:vacuolar proton-transporting V-type ATPase complex assembly"/>
    <property type="evidence" value="ECO:0007669"/>
    <property type="project" value="InterPro"/>
</dbReference>
<evidence type="ECO:0000313" key="3">
    <source>
        <dbReference type="EMBL" id="KAK8114905.1"/>
    </source>
</evidence>
<protein>
    <recommendedName>
        <fullName evidence="1">Vacuolar ATPase assembly protein VMA22</fullName>
    </recommendedName>
</protein>
<feature type="compositionally biased region" description="Basic and acidic residues" evidence="2">
    <location>
        <begin position="208"/>
        <end position="221"/>
    </location>
</feature>
<organism evidence="3 4">
    <name type="scientific">Apiospora kogelbergensis</name>
    <dbReference type="NCBI Taxonomy" id="1337665"/>
    <lineage>
        <taxon>Eukaryota</taxon>
        <taxon>Fungi</taxon>
        <taxon>Dikarya</taxon>
        <taxon>Ascomycota</taxon>
        <taxon>Pezizomycotina</taxon>
        <taxon>Sordariomycetes</taxon>
        <taxon>Xylariomycetidae</taxon>
        <taxon>Amphisphaeriales</taxon>
        <taxon>Apiosporaceae</taxon>
        <taxon>Apiospora</taxon>
    </lineage>
</organism>
<dbReference type="PANTHER" id="PTHR31996">
    <property type="entry name" value="COILED-COIL DOMAIN-CONTAINING PROTEIN 115"/>
    <property type="match status" value="1"/>
</dbReference>
<proteinExistence type="predicted"/>
<gene>
    <name evidence="3" type="ORF">PG999_006974</name>
</gene>
<dbReference type="GO" id="GO:0051082">
    <property type="term" value="F:unfolded protein binding"/>
    <property type="evidence" value="ECO:0007669"/>
    <property type="project" value="TreeGrafter"/>
</dbReference>
<sequence length="227" mass="25505">MEERDVDHLLEQYLHLLHEYTRLRAELNKLQAGIYQNLARANFAAERGLRYGQDQYDDRMRASRRVVVAPLPSLSVCPTFEVVKVDADVDAGTETAAVVSKSEAGTRLVQDTNREQKEEEEDEVKEDETEPIASSAKEMKEPKSEPTTMKKNKDPLRWFGLITPMPLRQAQAQSVQAVEDIVPKLVSINAEMTQVEIEVRRARKKRAKAEAAAKKSEDATGKGEVAA</sequence>
<dbReference type="PANTHER" id="PTHR31996:SF2">
    <property type="entry name" value="COILED-COIL DOMAIN-CONTAINING PROTEIN 115"/>
    <property type="match status" value="1"/>
</dbReference>
<dbReference type="GO" id="GO:1990871">
    <property type="term" value="C:Vma12-Vma22 assembly complex"/>
    <property type="evidence" value="ECO:0007669"/>
    <property type="project" value="TreeGrafter"/>
</dbReference>
<feature type="region of interest" description="Disordered" evidence="2">
    <location>
        <begin position="205"/>
        <end position="227"/>
    </location>
</feature>
<reference evidence="3 4" key="1">
    <citation type="submission" date="2023-01" db="EMBL/GenBank/DDBJ databases">
        <title>Analysis of 21 Apiospora genomes using comparative genomics revels a genus with tremendous synthesis potential of carbohydrate active enzymes and secondary metabolites.</title>
        <authorList>
            <person name="Sorensen T."/>
        </authorList>
    </citation>
    <scope>NUCLEOTIDE SEQUENCE [LARGE SCALE GENOMIC DNA]</scope>
    <source>
        <strain evidence="3 4">CBS 117206</strain>
    </source>
</reference>
<dbReference type="AlphaFoldDB" id="A0AAW0QX02"/>
<dbReference type="Pfam" id="PF21730">
    <property type="entry name" value="Vma22_CCDC115"/>
    <property type="match status" value="2"/>
</dbReference>
<keyword evidence="4" id="KW-1185">Reference proteome</keyword>
<evidence type="ECO:0000313" key="4">
    <source>
        <dbReference type="Proteomes" id="UP001392437"/>
    </source>
</evidence>